<evidence type="ECO:0000313" key="2">
    <source>
        <dbReference type="EMBL" id="KAJ8763644.1"/>
    </source>
</evidence>
<accession>A0AAV8TBH9</accession>
<feature type="region of interest" description="Disordered" evidence="1">
    <location>
        <begin position="66"/>
        <end position="85"/>
    </location>
</feature>
<evidence type="ECO:0000313" key="3">
    <source>
        <dbReference type="Proteomes" id="UP001159364"/>
    </source>
</evidence>
<dbReference type="Proteomes" id="UP001159364">
    <property type="component" value="Linkage Group LG05"/>
</dbReference>
<organism evidence="2 3">
    <name type="scientific">Erythroxylum novogranatense</name>
    <dbReference type="NCBI Taxonomy" id="1862640"/>
    <lineage>
        <taxon>Eukaryota</taxon>
        <taxon>Viridiplantae</taxon>
        <taxon>Streptophyta</taxon>
        <taxon>Embryophyta</taxon>
        <taxon>Tracheophyta</taxon>
        <taxon>Spermatophyta</taxon>
        <taxon>Magnoliopsida</taxon>
        <taxon>eudicotyledons</taxon>
        <taxon>Gunneridae</taxon>
        <taxon>Pentapetalae</taxon>
        <taxon>rosids</taxon>
        <taxon>fabids</taxon>
        <taxon>Malpighiales</taxon>
        <taxon>Erythroxylaceae</taxon>
        <taxon>Erythroxylum</taxon>
    </lineage>
</organism>
<comment type="caution">
    <text evidence="2">The sequence shown here is derived from an EMBL/GenBank/DDBJ whole genome shotgun (WGS) entry which is preliminary data.</text>
</comment>
<gene>
    <name evidence="2" type="ORF">K2173_003116</name>
</gene>
<evidence type="ECO:0000256" key="1">
    <source>
        <dbReference type="SAM" id="MobiDB-lite"/>
    </source>
</evidence>
<protein>
    <submittedName>
        <fullName evidence="2">Uncharacterized protein</fullName>
    </submittedName>
</protein>
<dbReference type="EMBL" id="JAIWQS010000005">
    <property type="protein sequence ID" value="KAJ8763644.1"/>
    <property type="molecule type" value="Genomic_DNA"/>
</dbReference>
<reference evidence="2 3" key="1">
    <citation type="submission" date="2021-09" db="EMBL/GenBank/DDBJ databases">
        <title>Genomic insights and catalytic innovation underlie evolution of tropane alkaloids biosynthesis.</title>
        <authorList>
            <person name="Wang Y.-J."/>
            <person name="Tian T."/>
            <person name="Huang J.-P."/>
            <person name="Huang S.-X."/>
        </authorList>
    </citation>
    <scope>NUCLEOTIDE SEQUENCE [LARGE SCALE GENOMIC DNA]</scope>
    <source>
        <strain evidence="2">KIB-2018</strain>
        <tissue evidence="2">Leaf</tissue>
    </source>
</reference>
<keyword evidence="3" id="KW-1185">Reference proteome</keyword>
<sequence length="85" mass="9513">MPYYASQSSAFDLCSQWTEKIHLEYEGTDYLRLKVLVDDDIFQEVRDNVVVKVDKGSVGPGKRISSVSGPVGLRDKGQFQTESVV</sequence>
<name>A0AAV8TBH9_9ROSI</name>
<proteinExistence type="predicted"/>
<dbReference type="AlphaFoldDB" id="A0AAV8TBH9"/>